<evidence type="ECO:0000313" key="2">
    <source>
        <dbReference type="Proteomes" id="UP000007820"/>
    </source>
</evidence>
<dbReference type="InterPro" id="IPR007497">
    <property type="entry name" value="SIMPL/DUF541"/>
</dbReference>
<dbReference type="PIRSF" id="PIRSF029033">
    <property type="entry name" value="UCP029033"/>
    <property type="match status" value="1"/>
</dbReference>
<proteinExistence type="predicted"/>
<evidence type="ECO:0008006" key="3">
    <source>
        <dbReference type="Google" id="ProtNLM"/>
    </source>
</evidence>
<name>F9D2W8_PREDD</name>
<dbReference type="PANTHER" id="PTHR34387">
    <property type="entry name" value="SLR1258 PROTEIN"/>
    <property type="match status" value="1"/>
</dbReference>
<dbReference type="Gene3D" id="3.30.70.2970">
    <property type="entry name" value="Protein of unknown function (DUF541), domain 2"/>
    <property type="match status" value="1"/>
</dbReference>
<dbReference type="PANTHER" id="PTHR34387:SF2">
    <property type="entry name" value="SLR1258 PROTEIN"/>
    <property type="match status" value="1"/>
</dbReference>
<dbReference type="AlphaFoldDB" id="F9D2W8"/>
<protein>
    <recommendedName>
        <fullName evidence="3">SIMPL domain-containing protein</fullName>
    </recommendedName>
</protein>
<organism evidence="1 2">
    <name type="scientific">Prevotella dentalis (strain ATCC 49559 / DSM 3688 / JCM 13448 / NCTC 12043 / ES 2772)</name>
    <name type="common">Mitsuokella dentalis</name>
    <dbReference type="NCBI Taxonomy" id="908937"/>
    <lineage>
        <taxon>Bacteria</taxon>
        <taxon>Pseudomonadati</taxon>
        <taxon>Bacteroidota</taxon>
        <taxon>Bacteroidia</taxon>
        <taxon>Bacteroidales</taxon>
        <taxon>Prevotellaceae</taxon>
        <taxon>Prevotella</taxon>
    </lineage>
</organism>
<accession>F9D2W8</accession>
<gene>
    <name evidence="1" type="ORF">HMPREF9136_1196</name>
</gene>
<dbReference type="InterPro" id="IPR052022">
    <property type="entry name" value="26kDa_periplasmic_antigen"/>
</dbReference>
<sequence length="257" mass="27816">MLQTNAINAMESMNKLKLSVAVLASVALVSGCWLLGRGLTHFRQDASTITVTGMAEKEITSDLIVWNITVTGEAGTRSGAFAEFERSVATVRKYLRQNGIADSSISSGSADITKLTKSQYDSSQQRYFSIDNGFSVSQTLSVSSSQLATVEQVYQKISELYGRGIDFSSSSPLYYYTRLNDLKMEMLHAAGANALERAKTIAEGCDAHVGDLKSSAMGVFQIVGKNSNEDYSWGGTFNTDSKEKVASITVKAVYKAD</sequence>
<dbReference type="Pfam" id="PF04402">
    <property type="entry name" value="SIMPL"/>
    <property type="match status" value="1"/>
</dbReference>
<dbReference type="InterPro" id="IPR016907">
    <property type="entry name" value="UCP029033"/>
</dbReference>
<dbReference type="EMBL" id="AFPW01000015">
    <property type="protein sequence ID" value="EGQ15435.1"/>
    <property type="molecule type" value="Genomic_DNA"/>
</dbReference>
<reference evidence="1 2" key="1">
    <citation type="submission" date="2011-04" db="EMBL/GenBank/DDBJ databases">
        <authorList>
            <person name="Muzny D."/>
            <person name="Qin X."/>
            <person name="Deng J."/>
            <person name="Jiang H."/>
            <person name="Liu Y."/>
            <person name="Qu J."/>
            <person name="Song X.-Z."/>
            <person name="Zhang L."/>
            <person name="Thornton R."/>
            <person name="Coyle M."/>
            <person name="Francisco L."/>
            <person name="Jackson L."/>
            <person name="Javaid M."/>
            <person name="Korchina V."/>
            <person name="Kovar C."/>
            <person name="Mata R."/>
            <person name="Mathew T."/>
            <person name="Ngo R."/>
            <person name="Nguyen L."/>
            <person name="Nguyen N."/>
            <person name="Okwuonu G."/>
            <person name="Ongeri F."/>
            <person name="Pham C."/>
            <person name="Simmons D."/>
            <person name="Wilczek-Boney K."/>
            <person name="Hale W."/>
            <person name="Jakkamsetti A."/>
            <person name="Pham P."/>
            <person name="Ruth R."/>
            <person name="San Lucas F."/>
            <person name="Warren J."/>
            <person name="Zhang J."/>
            <person name="Zhao Z."/>
            <person name="Zhou C."/>
            <person name="Zhu D."/>
            <person name="Lee S."/>
            <person name="Bess C."/>
            <person name="Blankenburg K."/>
            <person name="Forbes L."/>
            <person name="Fu Q."/>
            <person name="Gubbala S."/>
            <person name="Hirani K."/>
            <person name="Jayaseelan J.C."/>
            <person name="Lara F."/>
            <person name="Munidasa M."/>
            <person name="Palculict T."/>
            <person name="Patil S."/>
            <person name="Pu L.-L."/>
            <person name="Saada N."/>
            <person name="Tang L."/>
            <person name="Weissenberger G."/>
            <person name="Zhu Y."/>
            <person name="Hemphill L."/>
            <person name="Shang Y."/>
            <person name="Youmans B."/>
            <person name="Ayvaz T."/>
            <person name="Ross M."/>
            <person name="Santibanez J."/>
            <person name="Aqrawi P."/>
            <person name="Gross S."/>
            <person name="Joshi V."/>
            <person name="Fowler G."/>
            <person name="Nazareth L."/>
            <person name="Reid J."/>
            <person name="Worley K."/>
            <person name="Petrosino J."/>
            <person name="Highlander S."/>
            <person name="Gibbs R."/>
        </authorList>
    </citation>
    <scope>NUCLEOTIDE SEQUENCE [LARGE SCALE GENOMIC DNA]</scope>
    <source>
        <strain evidence="1 2">DSM 3688</strain>
    </source>
</reference>
<comment type="caution">
    <text evidence="1">The sequence shown here is derived from an EMBL/GenBank/DDBJ whole genome shotgun (WGS) entry which is preliminary data.</text>
</comment>
<evidence type="ECO:0000313" key="1">
    <source>
        <dbReference type="EMBL" id="EGQ15435.1"/>
    </source>
</evidence>
<dbReference type="Proteomes" id="UP000007820">
    <property type="component" value="Unassembled WGS sequence"/>
</dbReference>
<dbReference type="STRING" id="908937.Prede_1323"/>
<dbReference type="GO" id="GO:0006974">
    <property type="term" value="P:DNA damage response"/>
    <property type="evidence" value="ECO:0007669"/>
    <property type="project" value="TreeGrafter"/>
</dbReference>
<dbReference type="eggNOG" id="COG2859">
    <property type="taxonomic scope" value="Bacteria"/>
</dbReference>